<dbReference type="Proteomes" id="UP000000763">
    <property type="component" value="Chromosome 4"/>
</dbReference>
<feature type="non-terminal residue" evidence="2">
    <location>
        <position position="1"/>
    </location>
</feature>
<feature type="compositionally biased region" description="Acidic residues" evidence="1">
    <location>
        <begin position="54"/>
        <end position="63"/>
    </location>
</feature>
<feature type="compositionally biased region" description="Low complexity" evidence="1">
    <location>
        <begin position="90"/>
        <end position="102"/>
    </location>
</feature>
<accession>Q0JC28</accession>
<dbReference type="AlphaFoldDB" id="Q0JC28"/>
<evidence type="ECO:0000313" key="3">
    <source>
        <dbReference type="Proteomes" id="UP000000763"/>
    </source>
</evidence>
<evidence type="ECO:0000313" key="2">
    <source>
        <dbReference type="EMBL" id="BAF15109.1"/>
    </source>
</evidence>
<sequence>KRGALPALGAQKQRAASRREQENSRPVWSAWARTATRRRRAPPRRTGPIPVAAAEEEMVEEGEQTLAPAARWRRSGTTPAWRGSGRRKSSPPSTSCSSSKSRASLRHADLGVWQFGLGGAYGY</sequence>
<proteinExistence type="predicted"/>
<reference evidence="2 3" key="1">
    <citation type="journal article" date="2005" name="Nature">
        <title>The map-based sequence of the rice genome.</title>
        <authorList>
            <consortium name="International rice genome sequencing project (IRGSP)"/>
            <person name="Matsumoto T."/>
            <person name="Wu J."/>
            <person name="Kanamori H."/>
            <person name="Katayose Y."/>
            <person name="Fujisawa M."/>
            <person name="Namiki N."/>
            <person name="Mizuno H."/>
            <person name="Yamamoto K."/>
            <person name="Antonio B.A."/>
            <person name="Baba T."/>
            <person name="Sakata K."/>
            <person name="Nagamura Y."/>
            <person name="Aoki H."/>
            <person name="Arikawa K."/>
            <person name="Arita K."/>
            <person name="Bito T."/>
            <person name="Chiden Y."/>
            <person name="Fujitsuka N."/>
            <person name="Fukunaka R."/>
            <person name="Hamada M."/>
            <person name="Harada C."/>
            <person name="Hayashi A."/>
            <person name="Hijishita S."/>
            <person name="Honda M."/>
            <person name="Hosokawa S."/>
            <person name="Ichikawa Y."/>
            <person name="Idonuma A."/>
            <person name="Iijima M."/>
            <person name="Ikeda M."/>
            <person name="Ikeno M."/>
            <person name="Ito K."/>
            <person name="Ito S."/>
            <person name="Ito T."/>
            <person name="Ito Y."/>
            <person name="Ito Y."/>
            <person name="Iwabuchi A."/>
            <person name="Kamiya K."/>
            <person name="Karasawa W."/>
            <person name="Kurita K."/>
            <person name="Katagiri S."/>
            <person name="Kikuta A."/>
            <person name="Kobayashi H."/>
            <person name="Kobayashi N."/>
            <person name="Machita K."/>
            <person name="Maehara T."/>
            <person name="Masukawa M."/>
            <person name="Mizubayashi T."/>
            <person name="Mukai Y."/>
            <person name="Nagasaki H."/>
            <person name="Nagata Y."/>
            <person name="Naito S."/>
            <person name="Nakashima M."/>
            <person name="Nakama Y."/>
            <person name="Nakamichi Y."/>
            <person name="Nakamura M."/>
            <person name="Meguro A."/>
            <person name="Negishi M."/>
            <person name="Ohta I."/>
            <person name="Ohta T."/>
            <person name="Okamoto M."/>
            <person name="Ono N."/>
            <person name="Saji S."/>
            <person name="Sakaguchi M."/>
            <person name="Sakai K."/>
            <person name="Shibata M."/>
            <person name="Shimokawa T."/>
            <person name="Song J."/>
            <person name="Takazaki Y."/>
            <person name="Terasawa K."/>
            <person name="Tsugane M."/>
            <person name="Tsuji K."/>
            <person name="Ueda S."/>
            <person name="Waki K."/>
            <person name="Yamagata H."/>
            <person name="Yamamoto M."/>
            <person name="Yamamoto S."/>
            <person name="Yamane H."/>
            <person name="Yoshiki S."/>
            <person name="Yoshihara R."/>
            <person name="Yukawa K."/>
            <person name="Zhong H."/>
            <person name="Yano M."/>
            <person name="Yuan Q."/>
            <person name="Ouyang S."/>
            <person name="Liu J."/>
            <person name="Jones K.M."/>
            <person name="Gansberger K."/>
            <person name="Moffat K."/>
            <person name="Hill J."/>
            <person name="Bera J."/>
            <person name="Fadrosh D."/>
            <person name="Jin S."/>
            <person name="Johri S."/>
            <person name="Kim M."/>
            <person name="Overton L."/>
            <person name="Reardon M."/>
            <person name="Tsitrin T."/>
            <person name="Vuong H."/>
            <person name="Weaver B."/>
            <person name="Ciecko A."/>
            <person name="Tallon L."/>
            <person name="Jackson J."/>
            <person name="Pai G."/>
            <person name="Aken S.V."/>
            <person name="Utterback T."/>
            <person name="Reidmuller S."/>
            <person name="Feldblyum T."/>
            <person name="Hsiao J."/>
            <person name="Zismann V."/>
            <person name="Iobst S."/>
            <person name="de Vazeille A.R."/>
            <person name="Buell C.R."/>
            <person name="Ying K."/>
            <person name="Li Y."/>
            <person name="Lu T."/>
            <person name="Huang Y."/>
            <person name="Zhao Q."/>
            <person name="Feng Q."/>
            <person name="Zhang L."/>
            <person name="Zhu J."/>
            <person name="Weng Q."/>
            <person name="Mu J."/>
            <person name="Lu Y."/>
            <person name="Fan D."/>
            <person name="Liu Y."/>
            <person name="Guan J."/>
            <person name="Zhang Y."/>
            <person name="Yu S."/>
            <person name="Liu X."/>
            <person name="Zhang Y."/>
            <person name="Hong G."/>
            <person name="Han B."/>
            <person name="Choisne N."/>
            <person name="Demange N."/>
            <person name="Orjeda G."/>
            <person name="Samain S."/>
            <person name="Cattolico L."/>
            <person name="Pelletier E."/>
            <person name="Couloux A."/>
            <person name="Segurens B."/>
            <person name="Wincker P."/>
            <person name="D'Hont A."/>
            <person name="Scarpelli C."/>
            <person name="Weissenbach J."/>
            <person name="Salanoubat M."/>
            <person name="Quetier F."/>
            <person name="Yu Y."/>
            <person name="Kim H.R."/>
            <person name="Rambo T."/>
            <person name="Currie J."/>
            <person name="Collura K."/>
            <person name="Luo M."/>
            <person name="Yang T."/>
            <person name="Ammiraju J.S.S."/>
            <person name="Engler F."/>
            <person name="Soderlund C."/>
            <person name="Wing R.A."/>
            <person name="Palmer L.E."/>
            <person name="de la Bastide M."/>
            <person name="Spiegel L."/>
            <person name="Nascimento L."/>
            <person name="Zutavern T."/>
            <person name="O'Shaughnessy A."/>
            <person name="Dike S."/>
            <person name="Dedhia N."/>
            <person name="Preston R."/>
            <person name="Balija V."/>
            <person name="McCombie W.R."/>
            <person name="Chow T."/>
            <person name="Chen H."/>
            <person name="Chung M."/>
            <person name="Chen C."/>
            <person name="Shaw J."/>
            <person name="Wu H."/>
            <person name="Hsiao K."/>
            <person name="Chao Y."/>
            <person name="Chu M."/>
            <person name="Cheng C."/>
            <person name="Hour A."/>
            <person name="Lee P."/>
            <person name="Lin S."/>
            <person name="Lin Y."/>
            <person name="Liou J."/>
            <person name="Liu S."/>
            <person name="Hsing Y."/>
            <person name="Raghuvanshi S."/>
            <person name="Mohanty A."/>
            <person name="Bharti A.K."/>
            <person name="Gaur A."/>
            <person name="Gupta V."/>
            <person name="Kumar D."/>
            <person name="Ravi V."/>
            <person name="Vij S."/>
            <person name="Kapur A."/>
            <person name="Khurana P."/>
            <person name="Khurana P."/>
            <person name="Khurana J.P."/>
            <person name="Tyagi A.K."/>
            <person name="Gaikwad K."/>
            <person name="Singh A."/>
            <person name="Dalal V."/>
            <person name="Srivastava S."/>
            <person name="Dixit A."/>
            <person name="Pal A.K."/>
            <person name="Ghazi I.A."/>
            <person name="Yadav M."/>
            <person name="Pandit A."/>
            <person name="Bhargava A."/>
            <person name="Sureshbabu K."/>
            <person name="Batra K."/>
            <person name="Sharma T.R."/>
            <person name="Mohapatra T."/>
            <person name="Singh N.K."/>
            <person name="Messing J."/>
            <person name="Nelson A.B."/>
            <person name="Fuks G."/>
            <person name="Kavchok S."/>
            <person name="Keizer G."/>
            <person name="Linton E."/>
            <person name="Llaca V."/>
            <person name="Song R."/>
            <person name="Tanyolac B."/>
            <person name="Young S."/>
            <person name="Ho-Il K."/>
            <person name="Hahn J.H."/>
            <person name="Sangsakoo G."/>
            <person name="Vanavichit A."/>
            <person name="de Mattos Luiz.A.T."/>
            <person name="Zimmer P.D."/>
            <person name="Malone G."/>
            <person name="Dellagostin O."/>
            <person name="de Oliveira A.C."/>
            <person name="Bevan M."/>
            <person name="Bancroft I."/>
            <person name="Minx P."/>
            <person name="Cordum H."/>
            <person name="Wilson R."/>
            <person name="Cheng Z."/>
            <person name="Jin W."/>
            <person name="Jiang J."/>
            <person name="Leong S.A."/>
            <person name="Iwama H."/>
            <person name="Gojobori T."/>
            <person name="Itoh T."/>
            <person name="Niimura Y."/>
            <person name="Fujii Y."/>
            <person name="Habara T."/>
            <person name="Sakai H."/>
            <person name="Sato Y."/>
            <person name="Wilson G."/>
            <person name="Kumar K."/>
            <person name="McCouch S."/>
            <person name="Juretic N."/>
            <person name="Hoen D."/>
            <person name="Wright S."/>
            <person name="Bruskiewich R."/>
            <person name="Bureau T."/>
            <person name="Miyao A."/>
            <person name="Hirochika H."/>
            <person name="Nishikawa T."/>
            <person name="Kadowaki K."/>
            <person name="Sugiura M."/>
            <person name="Burr B."/>
            <person name="Sasaki T."/>
        </authorList>
    </citation>
    <scope>NUCLEOTIDE SEQUENCE [LARGE SCALE GENOMIC DNA]</scope>
    <source>
        <strain evidence="3">cv. Nipponbare</strain>
    </source>
</reference>
<feature type="region of interest" description="Disordered" evidence="1">
    <location>
        <begin position="1"/>
        <end position="104"/>
    </location>
</feature>
<dbReference type="EMBL" id="AP008210">
    <property type="protein sequence ID" value="BAF15109.1"/>
    <property type="molecule type" value="Genomic_DNA"/>
</dbReference>
<organism evidence="2 3">
    <name type="scientific">Oryza sativa subsp. japonica</name>
    <name type="common">Rice</name>
    <dbReference type="NCBI Taxonomy" id="39947"/>
    <lineage>
        <taxon>Eukaryota</taxon>
        <taxon>Viridiplantae</taxon>
        <taxon>Streptophyta</taxon>
        <taxon>Embryophyta</taxon>
        <taxon>Tracheophyta</taxon>
        <taxon>Spermatophyta</taxon>
        <taxon>Magnoliopsida</taxon>
        <taxon>Liliopsida</taxon>
        <taxon>Poales</taxon>
        <taxon>Poaceae</taxon>
        <taxon>BOP clade</taxon>
        <taxon>Oryzoideae</taxon>
        <taxon>Oryzeae</taxon>
        <taxon>Oryzinae</taxon>
        <taxon>Oryza</taxon>
        <taxon>Oryza sativa</taxon>
    </lineage>
</organism>
<name>Q0JC28_ORYSJ</name>
<gene>
    <name evidence="2" type="ordered locus">Os04g0495700</name>
</gene>
<dbReference type="KEGG" id="dosa:Os04g0495700"/>
<protein>
    <submittedName>
        <fullName evidence="2">Os04g0495700 protein</fullName>
    </submittedName>
</protein>
<evidence type="ECO:0000256" key="1">
    <source>
        <dbReference type="SAM" id="MobiDB-lite"/>
    </source>
</evidence>
<reference evidence="3" key="2">
    <citation type="journal article" date="2008" name="Nucleic Acids Res.">
        <title>The rice annotation project database (RAP-DB): 2008 update.</title>
        <authorList>
            <consortium name="The rice annotation project (RAP)"/>
        </authorList>
    </citation>
    <scope>GENOME REANNOTATION</scope>
    <source>
        <strain evidence="3">cv. Nipponbare</strain>
    </source>
</reference>